<dbReference type="GO" id="GO:0003677">
    <property type="term" value="F:DNA binding"/>
    <property type="evidence" value="ECO:0007669"/>
    <property type="project" value="UniProtKB-KW"/>
</dbReference>
<evidence type="ECO:0000256" key="3">
    <source>
        <dbReference type="ARBA" id="ARBA00012891"/>
    </source>
</evidence>
<accession>A0A4R1M0B2</accession>
<feature type="domain" description="DNA topoisomerase I catalytic core eukaryotic-type" evidence="7">
    <location>
        <begin position="91"/>
        <end position="310"/>
    </location>
</feature>
<keyword evidence="4" id="KW-0799">Topoisomerase</keyword>
<comment type="similarity">
    <text evidence="2">Belongs to the type IB topoisomerase family.</text>
</comment>
<dbReference type="GO" id="GO:0003917">
    <property type="term" value="F:DNA topoisomerase type I (single strand cut, ATP-independent) activity"/>
    <property type="evidence" value="ECO:0007669"/>
    <property type="project" value="UniProtKB-EC"/>
</dbReference>
<dbReference type="SUPFAM" id="SSF56349">
    <property type="entry name" value="DNA breaking-rejoining enzymes"/>
    <property type="match status" value="1"/>
</dbReference>
<dbReference type="GO" id="GO:0006265">
    <property type="term" value="P:DNA topological change"/>
    <property type="evidence" value="ECO:0007669"/>
    <property type="project" value="InterPro"/>
</dbReference>
<keyword evidence="10" id="KW-1185">Reference proteome</keyword>
<reference evidence="9 10" key="1">
    <citation type="submission" date="2019-03" db="EMBL/GenBank/DDBJ databases">
        <title>Genomic Encyclopedia of Archaeal and Bacterial Type Strains, Phase II (KMG-II): from individual species to whole genera.</title>
        <authorList>
            <person name="Goeker M."/>
        </authorList>
    </citation>
    <scope>NUCLEOTIDE SEQUENCE [LARGE SCALE GENOMIC DNA]</scope>
    <source>
        <strain evidence="9 10">DSM 22554</strain>
    </source>
</reference>
<evidence type="ECO:0000256" key="2">
    <source>
        <dbReference type="ARBA" id="ARBA00006645"/>
    </source>
</evidence>
<dbReference type="AlphaFoldDB" id="A0A4R1M0B2"/>
<dbReference type="Gene3D" id="3.90.15.10">
    <property type="entry name" value="Topoisomerase I, Chain A, domain 3"/>
    <property type="match status" value="1"/>
</dbReference>
<dbReference type="EC" id="5.6.2.1" evidence="3"/>
<dbReference type="SUPFAM" id="SSF55869">
    <property type="entry name" value="DNA topoisomerase I domain"/>
    <property type="match status" value="1"/>
</dbReference>
<name>A0A4R1M0B2_9SPHI</name>
<comment type="caution">
    <text evidence="9">The sequence shown here is derived from an EMBL/GenBank/DDBJ whole genome shotgun (WGS) entry which is preliminary data.</text>
</comment>
<dbReference type="Gene3D" id="3.30.66.10">
    <property type="entry name" value="DNA topoisomerase I domain"/>
    <property type="match status" value="1"/>
</dbReference>
<dbReference type="InterPro" id="IPR001631">
    <property type="entry name" value="TopoI"/>
</dbReference>
<dbReference type="Gene3D" id="1.10.132.120">
    <property type="match status" value="1"/>
</dbReference>
<dbReference type="Pfam" id="PF21338">
    <property type="entry name" value="Top1B_N_bact"/>
    <property type="match status" value="1"/>
</dbReference>
<evidence type="ECO:0000313" key="9">
    <source>
        <dbReference type="EMBL" id="TCK85316.1"/>
    </source>
</evidence>
<dbReference type="RefSeq" id="WP_132221419.1">
    <property type="nucleotide sequence ID" value="NZ_SMGO01000001.1"/>
</dbReference>
<keyword evidence="6 9" id="KW-0413">Isomerase</keyword>
<dbReference type="Pfam" id="PF01028">
    <property type="entry name" value="Topoisom_I"/>
    <property type="match status" value="1"/>
</dbReference>
<proteinExistence type="inferred from homology"/>
<organism evidence="9 10">
    <name type="scientific">Albibacterium bauzanense</name>
    <dbReference type="NCBI Taxonomy" id="653929"/>
    <lineage>
        <taxon>Bacteria</taxon>
        <taxon>Pseudomonadati</taxon>
        <taxon>Bacteroidota</taxon>
        <taxon>Sphingobacteriia</taxon>
        <taxon>Sphingobacteriales</taxon>
        <taxon>Sphingobacteriaceae</taxon>
        <taxon>Albibacterium</taxon>
    </lineage>
</organism>
<keyword evidence="5" id="KW-0238">DNA-binding</keyword>
<evidence type="ECO:0000256" key="5">
    <source>
        <dbReference type="ARBA" id="ARBA00023125"/>
    </source>
</evidence>
<dbReference type="InterPro" id="IPR013500">
    <property type="entry name" value="TopoI_cat_euk"/>
</dbReference>
<dbReference type="Proteomes" id="UP000294616">
    <property type="component" value="Unassembled WGS sequence"/>
</dbReference>
<evidence type="ECO:0000313" key="10">
    <source>
        <dbReference type="Proteomes" id="UP000294616"/>
    </source>
</evidence>
<protein>
    <recommendedName>
        <fullName evidence="3">DNA topoisomerase</fullName>
        <ecNumber evidence="3">5.6.2.1</ecNumber>
    </recommendedName>
</protein>
<evidence type="ECO:0000259" key="8">
    <source>
        <dbReference type="Pfam" id="PF21338"/>
    </source>
</evidence>
<dbReference type="PRINTS" id="PR00416">
    <property type="entry name" value="EUTPISMRASEI"/>
</dbReference>
<dbReference type="InterPro" id="IPR035447">
    <property type="entry name" value="DNA_topo_I_N_sf"/>
</dbReference>
<dbReference type="InterPro" id="IPR014711">
    <property type="entry name" value="TopoI_cat_a-hlx-sub_euk"/>
</dbReference>
<comment type="catalytic activity">
    <reaction evidence="1">
        <text>ATP-independent breakage of single-stranded DNA, followed by passage and rejoining.</text>
        <dbReference type="EC" id="5.6.2.1"/>
    </reaction>
</comment>
<dbReference type="InterPro" id="IPR011010">
    <property type="entry name" value="DNA_brk_join_enz"/>
</dbReference>
<feature type="domain" description="DNA topoisomerase IB N-terminal" evidence="8">
    <location>
        <begin position="39"/>
        <end position="80"/>
    </location>
</feature>
<dbReference type="PROSITE" id="PS52038">
    <property type="entry name" value="TOPO_IB_2"/>
    <property type="match status" value="1"/>
</dbReference>
<evidence type="ECO:0000256" key="1">
    <source>
        <dbReference type="ARBA" id="ARBA00000213"/>
    </source>
</evidence>
<gene>
    <name evidence="9" type="ORF">C8N28_0621</name>
</gene>
<dbReference type="EMBL" id="SMGO01000001">
    <property type="protein sequence ID" value="TCK85316.1"/>
    <property type="molecule type" value="Genomic_DNA"/>
</dbReference>
<evidence type="ECO:0000259" key="7">
    <source>
        <dbReference type="Pfam" id="PF01028"/>
    </source>
</evidence>
<evidence type="ECO:0000256" key="6">
    <source>
        <dbReference type="ARBA" id="ARBA00023235"/>
    </source>
</evidence>
<sequence>MRTKAESTNKLSSTLRYIPDTIEGYTRKLKGKTAIYYFKGSQVKDPNLIKRFNSLVIPPAWKDVWISPAENGHLQATGIDIKGRKQYIYHSEWQQMQHENKFARIVEFGRALPCIRKNIQKDIRKRKLTKEKIVAIALQLMEETLIRAGNSYYREQNNSYGLTTLKNKHVQIHGSVIFFNFRGKKGVLHKIKVSDRSLAKQLKNVKEIRGQSLFQYLDKDGSICILDSGDLNEYIQYCTKQDFTSKDFRTWYGTVWAFRKLCELGSFENQTQYKKNIIEMYDFVASKLGNTRSVCKKYYVSDKLIKAYKDQTIVPFFKKALHKGGRLSDMEKAEKQLLQLLDITTQNN</sequence>
<evidence type="ECO:0000256" key="4">
    <source>
        <dbReference type="ARBA" id="ARBA00023029"/>
    </source>
</evidence>
<dbReference type="InterPro" id="IPR049331">
    <property type="entry name" value="Top1B_N_bact"/>
</dbReference>
<dbReference type="OrthoDB" id="9778962at2"/>